<name>A0A3Q0J459_DIACI</name>
<evidence type="ECO:0000256" key="1">
    <source>
        <dbReference type="ARBA" id="ARBA00004275"/>
    </source>
</evidence>
<dbReference type="Gene3D" id="1.10.12.10">
    <property type="entry name" value="Lyase 2-enoyl-coa Hydratase, Chain A, domain 2"/>
    <property type="match status" value="1"/>
</dbReference>
<keyword evidence="4" id="KW-1185">Reference proteome</keyword>
<dbReference type="InterPro" id="IPR029045">
    <property type="entry name" value="ClpP/crotonase-like_dom_sf"/>
</dbReference>
<dbReference type="PaxDb" id="121845-A0A3Q0J459"/>
<proteinExistence type="predicted"/>
<keyword evidence="2" id="KW-0576">Peroxisome</keyword>
<dbReference type="PANTHER" id="PTHR43684:SF1">
    <property type="entry name" value="ENOYL-COA DELTA ISOMERASE 2"/>
    <property type="match status" value="1"/>
</dbReference>
<dbReference type="Pfam" id="PF00378">
    <property type="entry name" value="ECH_1"/>
    <property type="match status" value="1"/>
</dbReference>
<evidence type="ECO:0000256" key="2">
    <source>
        <dbReference type="ARBA" id="ARBA00023140"/>
    </source>
</evidence>
<keyword evidence="3 5" id="KW-0413">Isomerase</keyword>
<comment type="subcellular location">
    <subcellularLocation>
        <location evidence="1">Peroxisome</location>
    </subcellularLocation>
</comment>
<organism evidence="4 5">
    <name type="scientific">Diaphorina citri</name>
    <name type="common">Asian citrus psyllid</name>
    <dbReference type="NCBI Taxonomy" id="121845"/>
    <lineage>
        <taxon>Eukaryota</taxon>
        <taxon>Metazoa</taxon>
        <taxon>Ecdysozoa</taxon>
        <taxon>Arthropoda</taxon>
        <taxon>Hexapoda</taxon>
        <taxon>Insecta</taxon>
        <taxon>Pterygota</taxon>
        <taxon>Neoptera</taxon>
        <taxon>Paraneoptera</taxon>
        <taxon>Hemiptera</taxon>
        <taxon>Sternorrhyncha</taxon>
        <taxon>Psylloidea</taxon>
        <taxon>Psyllidae</taxon>
        <taxon>Diaphorininae</taxon>
        <taxon>Diaphorina</taxon>
    </lineage>
</organism>
<dbReference type="Gene3D" id="3.90.226.10">
    <property type="entry name" value="2-enoyl-CoA Hydratase, Chain A, domain 1"/>
    <property type="match status" value="1"/>
</dbReference>
<dbReference type="OMA" id="VVWPKIR"/>
<evidence type="ECO:0000313" key="4">
    <source>
        <dbReference type="Proteomes" id="UP000079169"/>
    </source>
</evidence>
<accession>A0A3Q0J459</accession>
<dbReference type="GO" id="GO:0005777">
    <property type="term" value="C:peroxisome"/>
    <property type="evidence" value="ECO:0007669"/>
    <property type="project" value="UniProtKB-SubCell"/>
</dbReference>
<dbReference type="AlphaFoldDB" id="A0A3Q0J459"/>
<dbReference type="GeneID" id="103514532"/>
<dbReference type="InterPro" id="IPR051053">
    <property type="entry name" value="ECH/Chromodomain_protein"/>
</dbReference>
<sequence length="255" mass="28553">MSSQQLLVTYEGNIQKILFNRPEKRNAISFDIYTNLVKILQSGATDSNVTLTVLSGVGDYYSSGNDMTNNPSDLINEDTDTSITLQKYVAAFIDYPKPLIAIVNGPAIGISATTLALCDIVFASDTATFHTPFTLRGMTPEGCSSVLFPRIFGNSVASELLYTGRKLNAQEALQYGFVSGVFTTEEIERDLWPRIHAWAKLPPQSMIFAKQLVRVPMLSMLHEANKRECKRLEERWESEEFMNAITAFFNRKSKL</sequence>
<protein>
    <submittedName>
        <fullName evidence="5">Enoyl-CoA delta isomerase 2, mitochondrial isoform X1</fullName>
    </submittedName>
</protein>
<dbReference type="STRING" id="121845.A0A3Q0J459"/>
<dbReference type="GO" id="GO:0004165">
    <property type="term" value="F:delta(3)-delta(2)-enoyl-CoA isomerase activity"/>
    <property type="evidence" value="ECO:0007669"/>
    <property type="project" value="UniProtKB-ARBA"/>
</dbReference>
<dbReference type="Proteomes" id="UP000079169">
    <property type="component" value="Unplaced"/>
</dbReference>
<gene>
    <name evidence="5" type="primary">LOC103514532</name>
</gene>
<evidence type="ECO:0000313" key="5">
    <source>
        <dbReference type="RefSeq" id="XP_026683279.1"/>
    </source>
</evidence>
<dbReference type="RefSeq" id="XP_026683279.1">
    <property type="nucleotide sequence ID" value="XM_026827478.1"/>
</dbReference>
<dbReference type="CDD" id="cd06558">
    <property type="entry name" value="crotonase-like"/>
    <property type="match status" value="1"/>
</dbReference>
<reference evidence="5" key="1">
    <citation type="submission" date="2025-08" db="UniProtKB">
        <authorList>
            <consortium name="RefSeq"/>
        </authorList>
    </citation>
    <scope>IDENTIFICATION</scope>
</reference>
<dbReference type="KEGG" id="dci:103514532"/>
<dbReference type="SUPFAM" id="SSF52096">
    <property type="entry name" value="ClpP/crotonase"/>
    <property type="match status" value="1"/>
</dbReference>
<dbReference type="PANTHER" id="PTHR43684">
    <property type="match status" value="1"/>
</dbReference>
<dbReference type="InterPro" id="IPR014748">
    <property type="entry name" value="Enoyl-CoA_hydra_C"/>
</dbReference>
<evidence type="ECO:0000256" key="3">
    <source>
        <dbReference type="ARBA" id="ARBA00023235"/>
    </source>
</evidence>
<dbReference type="InterPro" id="IPR001753">
    <property type="entry name" value="Enoyl-CoA_hydra/iso"/>
</dbReference>